<dbReference type="InterPro" id="IPR016032">
    <property type="entry name" value="Sig_transdc_resp-reg_C-effctor"/>
</dbReference>
<feature type="domain" description="HTH luxR-type" evidence="2">
    <location>
        <begin position="474"/>
        <end position="539"/>
    </location>
</feature>
<proteinExistence type="predicted"/>
<dbReference type="GO" id="GO:0006355">
    <property type="term" value="P:regulation of DNA-templated transcription"/>
    <property type="evidence" value="ECO:0007669"/>
    <property type="project" value="InterPro"/>
</dbReference>
<evidence type="ECO:0000259" key="2">
    <source>
        <dbReference type="PROSITE" id="PS50043"/>
    </source>
</evidence>
<gene>
    <name evidence="3" type="ORF">SAMN06893097_10212</name>
</gene>
<dbReference type="OrthoDB" id="27092at2"/>
<dbReference type="InterPro" id="IPR000792">
    <property type="entry name" value="Tscrpt_reg_LuxR_C"/>
</dbReference>
<dbReference type="CDD" id="cd06170">
    <property type="entry name" value="LuxR_C_like"/>
    <property type="match status" value="1"/>
</dbReference>
<organism evidence="3 4">
    <name type="scientific">Geodermatophilus sabuli</name>
    <dbReference type="NCBI Taxonomy" id="1564158"/>
    <lineage>
        <taxon>Bacteria</taxon>
        <taxon>Bacillati</taxon>
        <taxon>Actinomycetota</taxon>
        <taxon>Actinomycetes</taxon>
        <taxon>Geodermatophilales</taxon>
        <taxon>Geodermatophilaceae</taxon>
        <taxon>Geodermatophilus</taxon>
    </lineage>
</organism>
<dbReference type="Proteomes" id="UP000219514">
    <property type="component" value="Unassembled WGS sequence"/>
</dbReference>
<dbReference type="SMART" id="SM00421">
    <property type="entry name" value="HTH_LUXR"/>
    <property type="match status" value="1"/>
</dbReference>
<keyword evidence="4" id="KW-1185">Reference proteome</keyword>
<evidence type="ECO:0000313" key="4">
    <source>
        <dbReference type="Proteomes" id="UP000219514"/>
    </source>
</evidence>
<accession>A0A285E874</accession>
<dbReference type="RefSeq" id="WP_097205221.1">
    <property type="nucleotide sequence ID" value="NZ_JACHXB010000003.1"/>
</dbReference>
<dbReference type="InterPro" id="IPR036388">
    <property type="entry name" value="WH-like_DNA-bd_sf"/>
</dbReference>
<dbReference type="Gene3D" id="1.10.10.10">
    <property type="entry name" value="Winged helix-like DNA-binding domain superfamily/Winged helix DNA-binding domain"/>
    <property type="match status" value="1"/>
</dbReference>
<dbReference type="SUPFAM" id="SSF46894">
    <property type="entry name" value="C-terminal effector domain of the bipartite response regulators"/>
    <property type="match status" value="1"/>
</dbReference>
<dbReference type="EMBL" id="OBDO01000002">
    <property type="protein sequence ID" value="SNX95318.1"/>
    <property type="molecule type" value="Genomic_DNA"/>
</dbReference>
<dbReference type="PRINTS" id="PR00038">
    <property type="entry name" value="HTHLUXR"/>
</dbReference>
<dbReference type="PANTHER" id="PTHR43214">
    <property type="entry name" value="TWO-COMPONENT RESPONSE REGULATOR"/>
    <property type="match status" value="1"/>
</dbReference>
<dbReference type="PROSITE" id="PS50043">
    <property type="entry name" value="HTH_LUXR_2"/>
    <property type="match status" value="1"/>
</dbReference>
<keyword evidence="1" id="KW-0238">DNA-binding</keyword>
<sequence length="543" mass="57794">MAVGVEPARAAFRAGRWREAGAALLAAGLDDLGVDDLERLAVCAHLTGAAGTSLVAWRRAHAECTRLGAHARAARSAFWLAFALLNRRDLARGGGWVDRGQRQLDEAEEDCVERGHLCYAAGLRAVFSGDVPAAYDAFDRAGAVAERFADPELAALARIGRGRCLIYLDRIREGVALLDEAMVSVTGEEVSAVAVGDSYCTVIDACQELRDVHRVDVWSADFSEWCERNPDVLLYRGQCLLHRAEVLEFHGAWREAAAEVERARTHLVDPMGRLVLGAASYLHAELLRLTGRQGPAEAAYREAGRSGRDPLPGLALLRADQGRSPAGLAALRRSLEETGDPLQRSRLLPALVELALAGGDLGAARAAAEELTGTAARLGTPVLAAEADTATGSVLLADGDPRLALASLRRSAVRWQDLDAPHREARTRLLVGAACRALGDEEGAALEFDAARAVFTDLGAVPDLDRLAAAAAERRTGGWGLTAREREVLTLVARGRSNRAIAAELVISERTAATHVGSILAKLGVPSRAAATAWAYEHGCVRP</sequence>
<evidence type="ECO:0000313" key="3">
    <source>
        <dbReference type="EMBL" id="SNX95318.1"/>
    </source>
</evidence>
<dbReference type="GO" id="GO:0003677">
    <property type="term" value="F:DNA binding"/>
    <property type="evidence" value="ECO:0007669"/>
    <property type="project" value="UniProtKB-KW"/>
</dbReference>
<dbReference type="InterPro" id="IPR039420">
    <property type="entry name" value="WalR-like"/>
</dbReference>
<protein>
    <submittedName>
        <fullName evidence="3">Transcriptional regulator, LuxR family</fullName>
    </submittedName>
</protein>
<dbReference type="PANTHER" id="PTHR43214:SF43">
    <property type="entry name" value="TWO-COMPONENT RESPONSE REGULATOR"/>
    <property type="match status" value="1"/>
</dbReference>
<dbReference type="Pfam" id="PF00196">
    <property type="entry name" value="GerE"/>
    <property type="match status" value="1"/>
</dbReference>
<dbReference type="SUPFAM" id="SSF48452">
    <property type="entry name" value="TPR-like"/>
    <property type="match status" value="2"/>
</dbReference>
<dbReference type="InterPro" id="IPR011990">
    <property type="entry name" value="TPR-like_helical_dom_sf"/>
</dbReference>
<dbReference type="Gene3D" id="1.25.40.10">
    <property type="entry name" value="Tetratricopeptide repeat domain"/>
    <property type="match status" value="1"/>
</dbReference>
<reference evidence="3 4" key="1">
    <citation type="submission" date="2017-09" db="EMBL/GenBank/DDBJ databases">
        <authorList>
            <person name="Ehlers B."/>
            <person name="Leendertz F.H."/>
        </authorList>
    </citation>
    <scope>NUCLEOTIDE SEQUENCE [LARGE SCALE GENOMIC DNA]</scope>
    <source>
        <strain evidence="3 4">DSM 46844</strain>
    </source>
</reference>
<dbReference type="AlphaFoldDB" id="A0A285E874"/>
<evidence type="ECO:0000256" key="1">
    <source>
        <dbReference type="ARBA" id="ARBA00023125"/>
    </source>
</evidence>
<name>A0A285E874_9ACTN</name>